<proteinExistence type="predicted"/>
<gene>
    <name evidence="2" type="ORF">C0039_04845</name>
</gene>
<dbReference type="InterPro" id="IPR050228">
    <property type="entry name" value="Carboxylesterase_BioH"/>
</dbReference>
<dbReference type="PANTHER" id="PTHR43194:SF2">
    <property type="entry name" value="PEROXISOMAL MEMBRANE PROTEIN LPX1"/>
    <property type="match status" value="1"/>
</dbReference>
<dbReference type="Pfam" id="PF00561">
    <property type="entry name" value="Abhydrolase_1"/>
    <property type="match status" value="1"/>
</dbReference>
<dbReference type="AlphaFoldDB" id="A0A2N5X5U6"/>
<dbReference type="Proteomes" id="UP000235005">
    <property type="component" value="Unassembled WGS sequence"/>
</dbReference>
<name>A0A2N5X5U6_9GAMM</name>
<dbReference type="SUPFAM" id="SSF53474">
    <property type="entry name" value="alpha/beta-Hydrolases"/>
    <property type="match status" value="1"/>
</dbReference>
<evidence type="ECO:0000259" key="1">
    <source>
        <dbReference type="Pfam" id="PF00561"/>
    </source>
</evidence>
<accession>A0A2N5X5U6</accession>
<organism evidence="2 3">
    <name type="scientific">Pseudohalioglobus lutimaris</name>
    <dbReference type="NCBI Taxonomy" id="1737061"/>
    <lineage>
        <taxon>Bacteria</taxon>
        <taxon>Pseudomonadati</taxon>
        <taxon>Pseudomonadota</taxon>
        <taxon>Gammaproteobacteria</taxon>
        <taxon>Cellvibrionales</taxon>
        <taxon>Halieaceae</taxon>
        <taxon>Pseudohalioglobus</taxon>
    </lineage>
</organism>
<dbReference type="EMBL" id="PKUS01000003">
    <property type="protein sequence ID" value="PLW69864.1"/>
    <property type="molecule type" value="Genomic_DNA"/>
</dbReference>
<keyword evidence="3" id="KW-1185">Reference proteome</keyword>
<dbReference type="Gene3D" id="3.40.50.1820">
    <property type="entry name" value="alpha/beta hydrolase"/>
    <property type="match status" value="1"/>
</dbReference>
<sequence>MNHYSLQDFGGRFLTTGSIAVGDKTYPGVSAYVEWFIPEAHRDVSVTFVHGGGGQGSEFLRTPDNRPGWVHAFLAAGYPVYLLDRPGHGRSFWNDSVLGASVAAPDYDLLYPRFVEPAKHALWEGAASHCRWPEDPCCGDRFMASQGAMGITLEAAQRHVEAIAGELFELTGSTVILSHSAGGPCGWALAALGGEMVEAIIAIEPLGYPGQEHMLGRFDNGLVAAPFAGDANPYERPVLVVTGEATWMREANAIAFEFLRAQGHGAEHIRLEERGITGNGHMMMSETNSDKIAGLLLSWLAELWVATEN</sequence>
<comment type="caution">
    <text evidence="2">The sequence shown here is derived from an EMBL/GenBank/DDBJ whole genome shotgun (WGS) entry which is preliminary data.</text>
</comment>
<dbReference type="RefSeq" id="WP_076001916.1">
    <property type="nucleotide sequence ID" value="NZ_PKUS01000003.1"/>
</dbReference>
<evidence type="ECO:0000313" key="3">
    <source>
        <dbReference type="Proteomes" id="UP000235005"/>
    </source>
</evidence>
<protein>
    <recommendedName>
        <fullName evidence="1">AB hydrolase-1 domain-containing protein</fullName>
    </recommendedName>
</protein>
<dbReference type="InterPro" id="IPR029058">
    <property type="entry name" value="AB_hydrolase_fold"/>
</dbReference>
<reference evidence="2 3" key="1">
    <citation type="submission" date="2018-01" db="EMBL/GenBank/DDBJ databases">
        <title>The draft genome sequence of Halioglobus lutimaris HF004.</title>
        <authorList>
            <person name="Du Z.-J."/>
            <person name="Shi M.-J."/>
        </authorList>
    </citation>
    <scope>NUCLEOTIDE SEQUENCE [LARGE SCALE GENOMIC DNA]</scope>
    <source>
        <strain evidence="2 3">HF004</strain>
    </source>
</reference>
<dbReference type="PANTHER" id="PTHR43194">
    <property type="entry name" value="HYDROLASE ALPHA/BETA FOLD FAMILY"/>
    <property type="match status" value="1"/>
</dbReference>
<dbReference type="OrthoDB" id="7820973at2"/>
<feature type="domain" description="AB hydrolase-1" evidence="1">
    <location>
        <begin position="46"/>
        <end position="219"/>
    </location>
</feature>
<dbReference type="InterPro" id="IPR000073">
    <property type="entry name" value="AB_hydrolase_1"/>
</dbReference>
<evidence type="ECO:0000313" key="2">
    <source>
        <dbReference type="EMBL" id="PLW69864.1"/>
    </source>
</evidence>